<organism evidence="2">
    <name type="scientific">uncultured Caudovirales phage</name>
    <dbReference type="NCBI Taxonomy" id="2100421"/>
    <lineage>
        <taxon>Viruses</taxon>
        <taxon>Duplodnaviria</taxon>
        <taxon>Heunggongvirae</taxon>
        <taxon>Uroviricota</taxon>
        <taxon>Caudoviricetes</taxon>
        <taxon>Peduoviridae</taxon>
        <taxon>Maltschvirus</taxon>
        <taxon>Maltschvirus maltsch</taxon>
    </lineage>
</organism>
<accession>A0A6J5R997</accession>
<evidence type="ECO:0000313" key="2">
    <source>
        <dbReference type="EMBL" id="CAB4190957.1"/>
    </source>
</evidence>
<name>A0A6J5R997_9CAUD</name>
<dbReference type="EMBL" id="LR796997">
    <property type="protein sequence ID" value="CAB4180253.1"/>
    <property type="molecule type" value="Genomic_DNA"/>
</dbReference>
<reference evidence="2" key="1">
    <citation type="submission" date="2020-05" db="EMBL/GenBank/DDBJ databases">
        <authorList>
            <person name="Chiriac C."/>
            <person name="Salcher M."/>
            <person name="Ghai R."/>
            <person name="Kavagutti S V."/>
        </authorList>
    </citation>
    <scope>NUCLEOTIDE SEQUENCE</scope>
</reference>
<protein>
    <submittedName>
        <fullName evidence="2">Uncharacterized protein</fullName>
    </submittedName>
</protein>
<evidence type="ECO:0000313" key="1">
    <source>
        <dbReference type="EMBL" id="CAB4180253.1"/>
    </source>
</evidence>
<proteinExistence type="predicted"/>
<gene>
    <name evidence="1" type="ORF">UFOVP1046_20</name>
    <name evidence="2" type="ORF">UFOVP1214_9</name>
</gene>
<dbReference type="EMBL" id="LR797162">
    <property type="protein sequence ID" value="CAB4190957.1"/>
    <property type="molecule type" value="Genomic_DNA"/>
</dbReference>
<sequence>MNDTLFEVEHQCAGPWCRYCETRTGPDAAEAGIESTVTDPEWTMRAVDWLNRLGPYVVITADELVRDIGLPVGSGNQVGALFRKWHKAQVIWPVGMTTSGRASNHGRIIREWKTL</sequence>